<feature type="domain" description="Nephrocystin 3-like N-terminal" evidence="3">
    <location>
        <begin position="848"/>
        <end position="1001"/>
    </location>
</feature>
<name>A0A9W9HDX3_9EURO</name>
<feature type="compositionally biased region" description="Polar residues" evidence="2">
    <location>
        <begin position="138"/>
        <end position="165"/>
    </location>
</feature>
<feature type="region of interest" description="Disordered" evidence="2">
    <location>
        <begin position="481"/>
        <end position="574"/>
    </location>
</feature>
<dbReference type="InterPro" id="IPR027417">
    <property type="entry name" value="P-loop_NTPase"/>
</dbReference>
<feature type="compositionally biased region" description="Polar residues" evidence="2">
    <location>
        <begin position="237"/>
        <end position="247"/>
    </location>
</feature>
<feature type="compositionally biased region" description="Polar residues" evidence="2">
    <location>
        <begin position="498"/>
        <end position="524"/>
    </location>
</feature>
<evidence type="ECO:0000313" key="5">
    <source>
        <dbReference type="Proteomes" id="UP001149079"/>
    </source>
</evidence>
<feature type="region of interest" description="Disordered" evidence="2">
    <location>
        <begin position="1"/>
        <end position="380"/>
    </location>
</feature>
<feature type="compositionally biased region" description="Basic and acidic residues" evidence="2">
    <location>
        <begin position="355"/>
        <end position="365"/>
    </location>
</feature>
<keyword evidence="1" id="KW-0677">Repeat</keyword>
<feature type="compositionally biased region" description="Polar residues" evidence="2">
    <location>
        <begin position="535"/>
        <end position="556"/>
    </location>
</feature>
<feature type="compositionally biased region" description="Gly residues" evidence="2">
    <location>
        <begin position="557"/>
        <end position="574"/>
    </location>
</feature>
<reference evidence="4" key="2">
    <citation type="journal article" date="2023" name="IMA Fungus">
        <title>Comparative genomic study of the Penicillium genus elucidates a diverse pangenome and 15 lateral gene transfer events.</title>
        <authorList>
            <person name="Petersen C."/>
            <person name="Sorensen T."/>
            <person name="Nielsen M.R."/>
            <person name="Sondergaard T.E."/>
            <person name="Sorensen J.L."/>
            <person name="Fitzpatrick D.A."/>
            <person name="Frisvad J.C."/>
            <person name="Nielsen K.L."/>
        </authorList>
    </citation>
    <scope>NUCLEOTIDE SEQUENCE</scope>
    <source>
        <strain evidence="4">IBT 22155</strain>
    </source>
</reference>
<feature type="compositionally biased region" description="Polar residues" evidence="2">
    <location>
        <begin position="481"/>
        <end position="491"/>
    </location>
</feature>
<dbReference type="Gene3D" id="3.40.50.300">
    <property type="entry name" value="P-loop containing nucleotide triphosphate hydrolases"/>
    <property type="match status" value="1"/>
</dbReference>
<feature type="compositionally biased region" description="Polar residues" evidence="2">
    <location>
        <begin position="255"/>
        <end position="280"/>
    </location>
</feature>
<gene>
    <name evidence="4" type="ORF">N7515_002703</name>
</gene>
<dbReference type="Pfam" id="PF24883">
    <property type="entry name" value="NPHP3_N"/>
    <property type="match status" value="1"/>
</dbReference>
<evidence type="ECO:0000256" key="2">
    <source>
        <dbReference type="SAM" id="MobiDB-lite"/>
    </source>
</evidence>
<accession>A0A9W9HDX3</accession>
<dbReference type="EMBL" id="JAPQKL010000002">
    <property type="protein sequence ID" value="KAJ5143916.1"/>
    <property type="molecule type" value="Genomic_DNA"/>
</dbReference>
<protein>
    <recommendedName>
        <fullName evidence="3">Nephrocystin 3-like N-terminal domain-containing protein</fullName>
    </recommendedName>
</protein>
<dbReference type="PANTHER" id="PTHR10039">
    <property type="entry name" value="AMELOGENIN"/>
    <property type="match status" value="1"/>
</dbReference>
<evidence type="ECO:0000259" key="3">
    <source>
        <dbReference type="Pfam" id="PF24883"/>
    </source>
</evidence>
<feature type="compositionally biased region" description="Basic and acidic residues" evidence="2">
    <location>
        <begin position="321"/>
        <end position="337"/>
    </location>
</feature>
<feature type="compositionally biased region" description="Basic and acidic residues" evidence="2">
    <location>
        <begin position="167"/>
        <end position="176"/>
    </location>
</feature>
<evidence type="ECO:0000256" key="1">
    <source>
        <dbReference type="ARBA" id="ARBA00022737"/>
    </source>
</evidence>
<comment type="caution">
    <text evidence="4">The sequence shown here is derived from an EMBL/GenBank/DDBJ whole genome shotgun (WGS) entry which is preliminary data.</text>
</comment>
<dbReference type="OrthoDB" id="2546325at2759"/>
<dbReference type="PANTHER" id="PTHR10039:SF11">
    <property type="entry name" value="NACHT DOMAIN PROTEIN (AFU_ORTHOLOGUE AFUA_1G01490)"/>
    <property type="match status" value="1"/>
</dbReference>
<evidence type="ECO:0000313" key="4">
    <source>
        <dbReference type="EMBL" id="KAJ5143916.1"/>
    </source>
</evidence>
<dbReference type="RefSeq" id="XP_056525560.1">
    <property type="nucleotide sequence ID" value="XM_056663447.1"/>
</dbReference>
<feature type="compositionally biased region" description="Polar residues" evidence="2">
    <location>
        <begin position="220"/>
        <end position="230"/>
    </location>
</feature>
<dbReference type="SUPFAM" id="SSF52540">
    <property type="entry name" value="P-loop containing nucleoside triphosphate hydrolases"/>
    <property type="match status" value="1"/>
</dbReference>
<feature type="region of interest" description="Disordered" evidence="2">
    <location>
        <begin position="421"/>
        <end position="466"/>
    </location>
</feature>
<organism evidence="4 5">
    <name type="scientific">Penicillium bovifimosum</name>
    <dbReference type="NCBI Taxonomy" id="126998"/>
    <lineage>
        <taxon>Eukaryota</taxon>
        <taxon>Fungi</taxon>
        <taxon>Dikarya</taxon>
        <taxon>Ascomycota</taxon>
        <taxon>Pezizomycotina</taxon>
        <taxon>Eurotiomycetes</taxon>
        <taxon>Eurotiomycetidae</taxon>
        <taxon>Eurotiales</taxon>
        <taxon>Aspergillaceae</taxon>
        <taxon>Penicillium</taxon>
    </lineage>
</organism>
<reference evidence="4" key="1">
    <citation type="submission" date="2022-11" db="EMBL/GenBank/DDBJ databases">
        <authorList>
            <person name="Petersen C."/>
        </authorList>
    </citation>
    <scope>NUCLEOTIDE SEQUENCE</scope>
    <source>
        <strain evidence="4">IBT 22155</strain>
    </source>
</reference>
<dbReference type="InterPro" id="IPR056884">
    <property type="entry name" value="NPHP3-like_N"/>
</dbReference>
<dbReference type="Proteomes" id="UP001149079">
    <property type="component" value="Unassembled WGS sequence"/>
</dbReference>
<feature type="compositionally biased region" description="Polar residues" evidence="2">
    <location>
        <begin position="88"/>
        <end position="113"/>
    </location>
</feature>
<sequence>MSAKEPTAIPAAEQTERNMGFARRLSKKFSLGHGSSEGPNQGAITNEILERSSSIRSEVNSGNFSGAKDVITKGQTNKKSASQDDTGKASSGATGANDGNLNKENVQRSATQTGNGGAGGASGSAAGAEENTEHLNKDNTQQAAMPVNQGGTARDNTGKPSTGDTNMEEREAEPPEQKTNNKKKMAKAQISDRKSSVAAGVLEPNYDIRKGPITEPGTFQAKNFHNSSGKETIVERGTSSKAVSDQATADFADASGSSARKQSNPQVAFAGTGNTNQSGSAGAGEGFSDEFIENELHDQENISSDVFDDGTAGKGLSKKAAGHDTFGKYHIDKEHLAKQGSEPTQKKAAAQDTSGKYHIDNEDLAKQGSEPTQMKAADQDISGKYHIDNEHLEKQGSKPSMGDGVAEAAAAAAAVGGGYGRGQGDTGSTLSSGGAQDYAPTSPKSKVASTAVGDGSGQGLASNQTARPGWTYARAVSGENLASKTPTTTGYSPAGGPNETSGLRSTTTSQTNNALYNPSTTGSDGANVAGGGMRSLQQEGSPGMSSSRTGAQQSSIAGGGIRQAGTSGVSGGAGARRVVRPLSGSGYKLTVLQDKVQAVSQKCKTQLGVSASEISKRSPTVDAFFDAVAAERLRWMPRDGSRLDCSLRWASRLAYAVDALRSSVGVFAPAANEAAMLIWGFCILLLESDMDDTDVFESVFGRYGRVAVGIYLLLQYETAYKISPELQPEVAAVFADLLEMVCSTTASCIEGFKSKESDQVIGRHVDAAFVAYAKRFSTHWNCVVDAHTVKLVEGSALIHPSAELGSLRQFLAVQDRPLQFILDSRAHSIADGSFEWFNNMLYDFTVASSPVMLISGGPGSGKSALAQWTVERLQESAEHDNWNVIPYTIRADIPVATLPLRILKGILHQMLDHSVSDLRTQEAVLLEVAKAAEGAIKGAGDDTVEESLWRGIQAGLSTNIQYMFVVDGIDQIKGGDASAMACLNRFCEILSAQNAGSKMIAFTRPLSLKVDSKGVQQLTIESSQTKTDLEAYVTKMLVSGASFDTHKSDQLQAAVSAIAGRAQGSFSWAEMAVAHAKQQKTLSLAASAIQSLPQSMPELLDFHSKGLDFSQQGTINIVSWLAAAERPLLVEEIEELLNVNPKGPSYSANKITDSHDILNALSPLVMTRDGVVSFAHTCIRDHLIKQAKSTIGTSQLNIKDGHYDLLTRCLASVQLRMDEDVDVSMDKLGIDERNHLFDKYVVLEYTARYWLSHLLSSPLVTDDGEFQFTSSFTKLLPAAVLFARLELTCRESQFTRSSVVELYRLASDIRRLVLGDKSMALLQSMIFSARVSRLAHASHADETSYECWKLSQELLGQSHPITLACAEMMTQSFSERDSMTSQQEDIMKYLILTDSEITGVQFNQRLKYLGMIVGMYKSRGDNKSALFISKHFYQQILQKYGTNSRQSSETADFLTGHFSTTGTDEMGRDIARTKYDNIVRTMDVTDDRRIKYSLYMAKMYEEQGDNVHAQAVLSSLWAGLSSHDIDSVNMMDKKSNVAIAYYQFLRRQSRNDEAEVVIRELVADLEVTGIHSPEMMEHVHLLRAETREMLMYNLDRSLAILMWRYYKENHQEYSPQGTALALSIAQSMASSVSPNDASSLSVRDRKLLVELLDSISASKDNMTVTTLIMCHNLSSIYVREGDWAQASECTMAVLQHIWPTVEKPESHQKFSQDLAPPAADLALVLAYCHFRRLHLQQATVVYENAFGSLLSSENVPVPSVLAVAKAVVEFHETSFQFPKALTLLHTVSNFLAARLGETHKQTIDNVYLEAALATRLEMHSDAKRMYQRIHRATSRENAIAPEGIEAAVALIGIYEREMDWSSSLHVYRSLWPTLVVEDNKEQQRTYDHELVDRMLEKTYMGYMSILTAEKGSDFSEQYKIASEYVMTCQHVHGPTSQKTLNATLLFAELCESNDAYIDRAIALYKVPLETTEWVGAGESSKPLDQMTAPLPITLKHKLAQLFVRKHDSTGEARSLYTEEYQLAKKTQGHFSTTTLSWLRELALAHSRQGTTASVQQGNVILHTYSTDVLQAGGDPDMIGDWARRIASIYLECGFIEGGNNVLDELRHRVVYSPEASTMALPERRDAIFVAAFEEVFGRRASYDQIMREMDTEMKTHRDFTRNLSGHDFIPTLISGHLLYTMQTEQKRVRPANDTKNKLYEYFCTNLSAMNVSDKEVVQQFYQICLREVHNEDYNMRILTRTTDFVRTLCNASRFQEAAIVTGVLHSFMHLTDGLNSHESIKTATQLCLYLSGHKATKCTDEKTYNDMSTKAKLLLQEIMTTSRSLGIEMVDLPFNELNDAITLLGEHDMFPELETILTQLWTSRIVQRTWTPDVVVWIGRRLVETRFCRGNVDSAIQLCRDICYNLRQVWGSCDPVTLEMTKLLSALFTASDNHQSAVTLHEGVLYDLLGDSEAKGHARAADTASQHMELLRRAKGRLGGQGSGRDSAHAELFQSLADRFGVQEGVGEGNGEDFGVWAKPRRFSIDVEDMEEEGLAHRNHLRESSGNGAPRRISVQAL</sequence>
<dbReference type="GeneID" id="81402617"/>
<keyword evidence="5" id="KW-1185">Reference proteome</keyword>
<proteinExistence type="predicted"/>